<evidence type="ECO:0000256" key="1">
    <source>
        <dbReference type="ARBA" id="ARBA00023150"/>
    </source>
</evidence>
<evidence type="ECO:0000256" key="2">
    <source>
        <dbReference type="SAM" id="MobiDB-lite"/>
    </source>
</evidence>
<dbReference type="Proteomes" id="UP000777482">
    <property type="component" value="Unassembled WGS sequence"/>
</dbReference>
<dbReference type="PROSITE" id="PS51340">
    <property type="entry name" value="MOSC"/>
    <property type="match status" value="1"/>
</dbReference>
<dbReference type="GO" id="GO:0003824">
    <property type="term" value="F:catalytic activity"/>
    <property type="evidence" value="ECO:0007669"/>
    <property type="project" value="InterPro"/>
</dbReference>
<dbReference type="InterPro" id="IPR015421">
    <property type="entry name" value="PyrdxlP-dep_Trfase_major"/>
</dbReference>
<dbReference type="AlphaFoldDB" id="A0A9P6W884"/>
<dbReference type="OrthoDB" id="10264306at2759"/>
<gene>
    <name evidence="4" type="ORF">C6P46_006815</name>
</gene>
<dbReference type="PANTHER" id="PTHR14237">
    <property type="entry name" value="MOLYBDOPTERIN COFACTOR SULFURASE MOSC"/>
    <property type="match status" value="1"/>
</dbReference>
<evidence type="ECO:0000259" key="3">
    <source>
        <dbReference type="PROSITE" id="PS51340"/>
    </source>
</evidence>
<dbReference type="InterPro" id="IPR000192">
    <property type="entry name" value="Aminotrans_V_dom"/>
</dbReference>
<feature type="compositionally biased region" description="Polar residues" evidence="2">
    <location>
        <begin position="701"/>
        <end position="718"/>
    </location>
</feature>
<dbReference type="Gene3D" id="3.40.640.10">
    <property type="entry name" value="Type I PLP-dependent aspartate aminotransferase-like (Major domain)"/>
    <property type="match status" value="1"/>
</dbReference>
<dbReference type="Pfam" id="PF03473">
    <property type="entry name" value="MOSC"/>
    <property type="match status" value="1"/>
</dbReference>
<proteinExistence type="predicted"/>
<dbReference type="Pfam" id="PF03476">
    <property type="entry name" value="MOSC_N"/>
    <property type="match status" value="1"/>
</dbReference>
<comment type="caution">
    <text evidence="4">The sequence shown here is derived from an EMBL/GenBank/DDBJ whole genome shotgun (WGS) entry which is preliminary data.</text>
</comment>
<dbReference type="SUPFAM" id="SSF53383">
    <property type="entry name" value="PLP-dependent transferases"/>
    <property type="match status" value="1"/>
</dbReference>
<name>A0A9P6W884_RHOMI</name>
<evidence type="ECO:0000313" key="5">
    <source>
        <dbReference type="Proteomes" id="UP000777482"/>
    </source>
</evidence>
<accession>A0A9P6W884</accession>
<organism evidence="4 5">
    <name type="scientific">Rhodotorula mucilaginosa</name>
    <name type="common">Yeast</name>
    <name type="synonym">Rhodotorula rubra</name>
    <dbReference type="NCBI Taxonomy" id="5537"/>
    <lineage>
        <taxon>Eukaryota</taxon>
        <taxon>Fungi</taxon>
        <taxon>Dikarya</taxon>
        <taxon>Basidiomycota</taxon>
        <taxon>Pucciniomycotina</taxon>
        <taxon>Microbotryomycetes</taxon>
        <taxon>Sporidiobolales</taxon>
        <taxon>Sporidiobolaceae</taxon>
        <taxon>Rhodotorula</taxon>
    </lineage>
</organism>
<dbReference type="GO" id="GO:0030151">
    <property type="term" value="F:molybdenum ion binding"/>
    <property type="evidence" value="ECO:0007669"/>
    <property type="project" value="InterPro"/>
</dbReference>
<protein>
    <recommendedName>
        <fullName evidence="3">MOSC domain-containing protein</fullName>
    </recommendedName>
</protein>
<dbReference type="SUPFAM" id="SSF141673">
    <property type="entry name" value="MOSC N-terminal domain-like"/>
    <property type="match status" value="1"/>
</dbReference>
<keyword evidence="1" id="KW-0501">Molybdenum cofactor biosynthesis</keyword>
<feature type="domain" description="MOSC" evidence="3">
    <location>
        <begin position="768"/>
        <end position="970"/>
    </location>
</feature>
<dbReference type="EMBL" id="PUHQ01000009">
    <property type="protein sequence ID" value="KAG0665368.1"/>
    <property type="molecule type" value="Genomic_DNA"/>
</dbReference>
<dbReference type="InterPro" id="IPR015424">
    <property type="entry name" value="PyrdxlP-dep_Trfase"/>
</dbReference>
<feature type="compositionally biased region" description="Low complexity" evidence="2">
    <location>
        <begin position="296"/>
        <end position="314"/>
    </location>
</feature>
<dbReference type="Pfam" id="PF00266">
    <property type="entry name" value="Aminotran_5"/>
    <property type="match status" value="1"/>
</dbReference>
<feature type="region of interest" description="Disordered" evidence="2">
    <location>
        <begin position="745"/>
        <end position="789"/>
    </location>
</feature>
<feature type="region of interest" description="Disordered" evidence="2">
    <location>
        <begin position="669"/>
        <end position="718"/>
    </location>
</feature>
<sequence>MPRPRTRSPPPTRSLSADSPDNDLYAPDRDAEHAAWVAREYTALKAPPAPAAPLAAFASSLQSQLLSNPHSSTTAGVQTALVIDRTRTRVLQDLFNVPDDRLAEWDVVFTHGGATQGIKMIGDSWDWDAENEETAALEYLVESHTSLVGLRGYPLARGRRVKAHQTPSALLQSAAAQSRSASPPTLYAYPAQCNATGARLGLRYAAQIKHANSNAKILVDAAAYSSTSVLDLGAIPAEEAPDFVVASIYKIFGFPTSLGVLLVRRASAHLLTHSPYFGGGTISSLSLSTPFSHVPRVRPSSSPSEASISTSSAPDASKTDIHTILEAGTPPFLEIVALSHALDWLDEITEGEALGAVSRRTKRLRDALVSQLQALRHADGSEVFVEHSAFRAGLAEGPETTDAVVLEEPGPILGFSLRLSGQLPPKVTACHGDGNEPSARHGIADYRTAFVGHVALSRLALVNGIALRSGGLCNTGAWTRIWGMGDAELCELEKSGRKCWDEEEFAPFAPYRPLGITRVSLGLASTMADVSAFVSFVKKFFVQTSVHRPLLPSESTSSQEHTSATHVRKAQLTEVMLYPIKSCAAQSVPEGSSWPLTSAGLLYDREYMLVSASTGRALSQKRYPRMALIRPRIDLDRGELVVEAKGMPALRLPLVLESDDNFCHVASTAAGADSTESGFPPTPPLSEEESSDSGSGAGGPNTRTTRSSPPQQPQMTNLCGSSVASIGVSAAADAWFTAFLNPASSSSSALTSDSSTKSTTTHGSIPRRDAAGPGPVELHRLPNGSARHAHFDGLGAAAAGPPLPLRLSNESPFLLVSEESLGALNEWISEGNDTVARSSSTGDVSRAPTSPRVRAHSFRPNLVVGNGDSTSIPLAPFWEEHIDQFSISRDGLDGSSQSFSPLGKCRRCLMVAIDQNTGERTAEPLQTLTQHKKAADTGRVEFGMHCMWHEPAAATESVASISVGDLVTFTL</sequence>
<feature type="compositionally biased region" description="Polar residues" evidence="2">
    <location>
        <begin position="834"/>
        <end position="843"/>
    </location>
</feature>
<keyword evidence="5" id="KW-1185">Reference proteome</keyword>
<reference evidence="4 5" key="1">
    <citation type="submission" date="2020-11" db="EMBL/GenBank/DDBJ databases">
        <title>Kefir isolates.</title>
        <authorList>
            <person name="Marcisauskas S."/>
            <person name="Kim Y."/>
            <person name="Blasche S."/>
        </authorList>
    </citation>
    <scope>NUCLEOTIDE SEQUENCE [LARGE SCALE GENOMIC DNA]</scope>
    <source>
        <strain evidence="4 5">KR</strain>
    </source>
</reference>
<dbReference type="PANTHER" id="PTHR14237:SF80">
    <property type="entry name" value="MOLYBDENUM COFACTOR SULFURASE"/>
    <property type="match status" value="1"/>
</dbReference>
<dbReference type="InterPro" id="IPR005303">
    <property type="entry name" value="MOCOS_middle"/>
</dbReference>
<dbReference type="GO" id="GO:0006777">
    <property type="term" value="P:Mo-molybdopterin cofactor biosynthetic process"/>
    <property type="evidence" value="ECO:0007669"/>
    <property type="project" value="UniProtKB-KW"/>
</dbReference>
<dbReference type="GO" id="GO:0030170">
    <property type="term" value="F:pyridoxal phosphate binding"/>
    <property type="evidence" value="ECO:0007669"/>
    <property type="project" value="InterPro"/>
</dbReference>
<feature type="region of interest" description="Disordered" evidence="2">
    <location>
        <begin position="834"/>
        <end position="853"/>
    </location>
</feature>
<feature type="region of interest" description="Disordered" evidence="2">
    <location>
        <begin position="1"/>
        <end position="29"/>
    </location>
</feature>
<feature type="compositionally biased region" description="Low complexity" evidence="2">
    <location>
        <begin position="745"/>
        <end position="764"/>
    </location>
</feature>
<dbReference type="InterPro" id="IPR005302">
    <property type="entry name" value="MoCF_Sase_C"/>
</dbReference>
<feature type="region of interest" description="Disordered" evidence="2">
    <location>
        <begin position="296"/>
        <end position="315"/>
    </location>
</feature>
<evidence type="ECO:0000313" key="4">
    <source>
        <dbReference type="EMBL" id="KAG0665368.1"/>
    </source>
</evidence>